<dbReference type="InterPro" id="IPR020946">
    <property type="entry name" value="Flavin_mOase-like"/>
</dbReference>
<gene>
    <name evidence="8" type="ORF">ATNIH1004_009814</name>
    <name evidence="9" type="ORF">EYZ11_010397</name>
</gene>
<dbReference type="GO" id="GO:0050660">
    <property type="term" value="F:flavin adenine dinucleotide binding"/>
    <property type="evidence" value="ECO:0007669"/>
    <property type="project" value="InterPro"/>
</dbReference>
<organism evidence="9 10">
    <name type="scientific">Aspergillus tanneri</name>
    <dbReference type="NCBI Taxonomy" id="1220188"/>
    <lineage>
        <taxon>Eukaryota</taxon>
        <taxon>Fungi</taxon>
        <taxon>Dikarya</taxon>
        <taxon>Ascomycota</taxon>
        <taxon>Pezizomycotina</taxon>
        <taxon>Eurotiomycetes</taxon>
        <taxon>Eurotiomycetidae</taxon>
        <taxon>Eurotiales</taxon>
        <taxon>Aspergillaceae</taxon>
        <taxon>Aspergillus</taxon>
        <taxon>Aspergillus subgen. Circumdati</taxon>
    </lineage>
</organism>
<comment type="cofactor">
    <cofactor evidence="1">
        <name>FAD</name>
        <dbReference type="ChEBI" id="CHEBI:57692"/>
    </cofactor>
</comment>
<dbReference type="PRINTS" id="PR00370">
    <property type="entry name" value="FMOXYGENASE"/>
</dbReference>
<dbReference type="GO" id="GO:0004499">
    <property type="term" value="F:N,N-dimethylaniline monooxygenase activity"/>
    <property type="evidence" value="ECO:0007669"/>
    <property type="project" value="InterPro"/>
</dbReference>
<keyword evidence="4" id="KW-0274">FAD</keyword>
<dbReference type="InterPro" id="IPR000960">
    <property type="entry name" value="Flavin_mOase"/>
</dbReference>
<dbReference type="EMBL" id="SOSA01000555">
    <property type="protein sequence ID" value="THC90143.1"/>
    <property type="molecule type" value="Genomic_DNA"/>
</dbReference>
<proteinExistence type="inferred from homology"/>
<protein>
    <recommendedName>
        <fullName evidence="12">FAD/NAD(P)-binding domain-containing protein</fullName>
    </recommendedName>
</protein>
<keyword evidence="5" id="KW-0521">NADP</keyword>
<keyword evidence="3" id="KW-0285">Flavoprotein</keyword>
<dbReference type="SUPFAM" id="SSF51905">
    <property type="entry name" value="FAD/NAD(P)-binding domain"/>
    <property type="match status" value="2"/>
</dbReference>
<evidence type="ECO:0000313" key="9">
    <source>
        <dbReference type="EMBL" id="THC90143.1"/>
    </source>
</evidence>
<evidence type="ECO:0008006" key="12">
    <source>
        <dbReference type="Google" id="ProtNLM"/>
    </source>
</evidence>
<comment type="similarity">
    <text evidence="2">Belongs to the FMO family.</text>
</comment>
<dbReference type="GO" id="GO:0050661">
    <property type="term" value="F:NADP binding"/>
    <property type="evidence" value="ECO:0007669"/>
    <property type="project" value="InterPro"/>
</dbReference>
<dbReference type="VEuPathDB" id="FungiDB:EYZ11_010397"/>
<dbReference type="FunFam" id="3.50.50.60:FF:000138">
    <property type="entry name" value="Flavin-containing monooxygenase"/>
    <property type="match status" value="1"/>
</dbReference>
<dbReference type="Gene3D" id="3.50.50.60">
    <property type="entry name" value="FAD/NAD(P)-binding domain"/>
    <property type="match status" value="2"/>
</dbReference>
<dbReference type="RefSeq" id="XP_033422414.1">
    <property type="nucleotide sequence ID" value="XM_033574396.1"/>
</dbReference>
<evidence type="ECO:0000313" key="10">
    <source>
        <dbReference type="Proteomes" id="UP000308092"/>
    </source>
</evidence>
<keyword evidence="6" id="KW-0560">Oxidoreductase</keyword>
<keyword evidence="7" id="KW-0503">Monooxygenase</keyword>
<dbReference type="Pfam" id="PF00743">
    <property type="entry name" value="FMO-like"/>
    <property type="match status" value="2"/>
</dbReference>
<evidence type="ECO:0000256" key="6">
    <source>
        <dbReference type="ARBA" id="ARBA00023002"/>
    </source>
</evidence>
<dbReference type="PANTHER" id="PTHR23023">
    <property type="entry name" value="DIMETHYLANILINE MONOOXYGENASE"/>
    <property type="match status" value="1"/>
</dbReference>
<evidence type="ECO:0000256" key="3">
    <source>
        <dbReference type="ARBA" id="ARBA00022630"/>
    </source>
</evidence>
<sequence length="475" mass="52951">MTVSTQIRRIAVVGAGPSGLAAVKYLLAEKCFDKIDVFEQRSSAGGVWSYSPGALKQGLSLPVPQLNPNEPLEEPIWSSAGEPVFVSPIYSTLDTNLPKELMAYSDKPFPADCQVLPRHTVVKKYLDEYAENVKEFVRFETQVVDVRRSGPGANRWVLRAKNLRTGVDSTNAYDAVVVASGHFNVPYTPDIPGIKDWNKTYPGVISHSKLFDSPEAFRDKKTIVVGSSASGIDIGSQISAVSKGKLLASQRSESFLAPSTATDKEYFPEIVEFLPPTQSTRAVRFADGRVEAEIDAIVFCTGYLYSFPFLSSLDPPIITDGRRTLNTYQHLFYIHDPTLVLPVLPQRVVPFPLSENQAAVFARVWSGRLTLPSLSEMKEWEDSTVAKKGNGTTFHLLPFPQDAEYMNFLYEWAAQAVAHPGVGDIGNGKRGNYWGEKEKWMRQYFPEIRRAFLQMGKAKKNIHSVKQLGRDFETR</sequence>
<reference evidence="9 10" key="1">
    <citation type="submission" date="2019-03" db="EMBL/GenBank/DDBJ databases">
        <title>The genome sequence of a newly discovered highly antifungal drug resistant Aspergillus species, Aspergillus tanneri NIH 1004.</title>
        <authorList>
            <person name="Mounaud S."/>
            <person name="Singh I."/>
            <person name="Joardar V."/>
            <person name="Pakala S."/>
            <person name="Pakala S."/>
            <person name="Venepally P."/>
            <person name="Hoover J."/>
            <person name="Nierman W."/>
            <person name="Chung J."/>
            <person name="Losada L."/>
        </authorList>
    </citation>
    <scope>NUCLEOTIDE SEQUENCE [LARGE SCALE GENOMIC DNA]</scope>
    <source>
        <strain evidence="9 10">NIH1004</strain>
    </source>
</reference>
<dbReference type="Proteomes" id="UP000308092">
    <property type="component" value="Unassembled WGS sequence"/>
</dbReference>
<dbReference type="AlphaFoldDB" id="A0A4S3J5F2"/>
<comment type="caution">
    <text evidence="9">The sequence shown here is derived from an EMBL/GenBank/DDBJ whole genome shotgun (WGS) entry which is preliminary data.</text>
</comment>
<evidence type="ECO:0000313" key="11">
    <source>
        <dbReference type="Proteomes" id="UP000324241"/>
    </source>
</evidence>
<dbReference type="Pfam" id="PF13450">
    <property type="entry name" value="NAD_binding_8"/>
    <property type="match status" value="1"/>
</dbReference>
<evidence type="ECO:0000256" key="5">
    <source>
        <dbReference type="ARBA" id="ARBA00022857"/>
    </source>
</evidence>
<evidence type="ECO:0000256" key="1">
    <source>
        <dbReference type="ARBA" id="ARBA00001974"/>
    </source>
</evidence>
<evidence type="ECO:0000313" key="8">
    <source>
        <dbReference type="EMBL" id="KAA8643052.1"/>
    </source>
</evidence>
<dbReference type="InterPro" id="IPR036188">
    <property type="entry name" value="FAD/NAD-bd_sf"/>
</dbReference>
<evidence type="ECO:0000256" key="2">
    <source>
        <dbReference type="ARBA" id="ARBA00009183"/>
    </source>
</evidence>
<evidence type="ECO:0000256" key="7">
    <source>
        <dbReference type="ARBA" id="ARBA00023033"/>
    </source>
</evidence>
<dbReference type="OrthoDB" id="66881at2759"/>
<dbReference type="Proteomes" id="UP000324241">
    <property type="component" value="Unassembled WGS sequence"/>
</dbReference>
<dbReference type="InterPro" id="IPR050346">
    <property type="entry name" value="FMO-like"/>
</dbReference>
<keyword evidence="10" id="KW-1185">Reference proteome</keyword>
<dbReference type="GeneID" id="54332516"/>
<evidence type="ECO:0000256" key="4">
    <source>
        <dbReference type="ARBA" id="ARBA00022827"/>
    </source>
</evidence>
<name>A0A4S3J5F2_9EURO</name>
<dbReference type="EMBL" id="QUQM01000005">
    <property type="protein sequence ID" value="KAA8643052.1"/>
    <property type="molecule type" value="Genomic_DNA"/>
</dbReference>
<reference evidence="8 11" key="2">
    <citation type="submission" date="2019-08" db="EMBL/GenBank/DDBJ databases">
        <title>The genome sequence of a newly discovered highly antifungal drug resistant Aspergillus species, Aspergillus tanneri NIH 1004.</title>
        <authorList>
            <person name="Mounaud S."/>
            <person name="Singh I."/>
            <person name="Joardar V."/>
            <person name="Pakala S."/>
            <person name="Pakala S."/>
            <person name="Venepally P."/>
            <person name="Chung J.K."/>
            <person name="Losada L."/>
            <person name="Nierman W.C."/>
        </authorList>
    </citation>
    <scope>NUCLEOTIDE SEQUENCE [LARGE SCALE GENOMIC DNA]</scope>
    <source>
        <strain evidence="8 11">NIH1004</strain>
    </source>
</reference>
<accession>A0A4S3J5F2</accession>
<dbReference type="STRING" id="1220188.A0A4S3J5F2"/>